<dbReference type="InterPro" id="IPR002035">
    <property type="entry name" value="VWF_A"/>
</dbReference>
<gene>
    <name evidence="3" type="ORF">CGZ88_1305</name>
</gene>
<organism evidence="3 4">
    <name type="scientific">Bifidobacterium anseris</name>
    <dbReference type="NCBI Taxonomy" id="2020963"/>
    <lineage>
        <taxon>Bacteria</taxon>
        <taxon>Bacillati</taxon>
        <taxon>Actinomycetota</taxon>
        <taxon>Actinomycetes</taxon>
        <taxon>Bifidobacteriales</taxon>
        <taxon>Bifidobacteriaceae</taxon>
        <taxon>Bifidobacterium</taxon>
    </lineage>
</organism>
<evidence type="ECO:0000313" key="3">
    <source>
        <dbReference type="EMBL" id="PLS26820.1"/>
    </source>
</evidence>
<comment type="caution">
    <text evidence="3">The sequence shown here is derived from an EMBL/GenBank/DDBJ whole genome shotgun (WGS) entry which is preliminary data.</text>
</comment>
<dbReference type="AlphaFoldDB" id="A0A2N5IY07"/>
<reference evidence="3 4" key="1">
    <citation type="submission" date="2017-07" db="EMBL/GenBank/DDBJ databases">
        <title>Bifidobacterium novel species.</title>
        <authorList>
            <person name="Lugli G.A."/>
            <person name="Milani C."/>
            <person name="Duranti S."/>
            <person name="Mangifesta M."/>
        </authorList>
    </citation>
    <scope>NUCLEOTIDE SEQUENCE [LARGE SCALE GENOMIC DNA]</scope>
    <source>
        <strain evidence="4">Goo31D</strain>
    </source>
</reference>
<dbReference type="Gene3D" id="3.40.50.410">
    <property type="entry name" value="von Willebrand factor, type A domain"/>
    <property type="match status" value="1"/>
</dbReference>
<evidence type="ECO:0000313" key="4">
    <source>
        <dbReference type="Proteomes" id="UP000234935"/>
    </source>
</evidence>
<evidence type="ECO:0000256" key="1">
    <source>
        <dbReference type="SAM" id="Phobius"/>
    </source>
</evidence>
<keyword evidence="1" id="KW-1133">Transmembrane helix</keyword>
<name>A0A2N5IY07_9BIFI</name>
<dbReference type="OrthoDB" id="1656124at2"/>
<dbReference type="InterPro" id="IPR036465">
    <property type="entry name" value="vWFA_dom_sf"/>
</dbReference>
<feature type="domain" description="VWFA" evidence="2">
    <location>
        <begin position="134"/>
        <end position="338"/>
    </location>
</feature>
<proteinExistence type="predicted"/>
<dbReference type="Proteomes" id="UP000234935">
    <property type="component" value="Unassembled WGS sequence"/>
</dbReference>
<accession>A0A2N5IY07</accession>
<keyword evidence="1" id="KW-0472">Membrane</keyword>
<protein>
    <submittedName>
        <fullName evidence="3">Fibronectin-binding protein</fullName>
    </submittedName>
</protein>
<keyword evidence="1" id="KW-0812">Transmembrane</keyword>
<dbReference type="CDD" id="cd00198">
    <property type="entry name" value="vWFA"/>
    <property type="match status" value="1"/>
</dbReference>
<evidence type="ECO:0000259" key="2">
    <source>
        <dbReference type="PROSITE" id="PS50234"/>
    </source>
</evidence>
<dbReference type="SUPFAM" id="SSF53300">
    <property type="entry name" value="vWA-like"/>
    <property type="match status" value="1"/>
</dbReference>
<feature type="transmembrane region" description="Helical" evidence="1">
    <location>
        <begin position="20"/>
        <end position="40"/>
    </location>
</feature>
<dbReference type="PROSITE" id="PS50234">
    <property type="entry name" value="VWFA"/>
    <property type="match status" value="1"/>
</dbReference>
<dbReference type="EMBL" id="NMYC01000005">
    <property type="protein sequence ID" value="PLS26820.1"/>
    <property type="molecule type" value="Genomic_DNA"/>
</dbReference>
<sequence length="338" mass="36610">MEEHTMRARVQCLLAKARTYTKQAIAAVLGLAMIMTMGLVTRPIQAEESGDERVADPTTFTQWEQGIGNPTDPRSTGRVWTDKSVSTGAVTLTTYDGKTVQVTPKHDDAFLVGLSAMSSAQRITGVANVTKPLDIVLVLDTSATMNYDMDDDRHAYNPVYNLDTSKTYYVQKSNPKEYWSVTYKGRNWVNSKGEVYTPKTSASSRGTQFYTYDFSATRMAAMQAAAGGFIDQLADANEKIQDVNKKNRLGVVTFASTATKRSGLTYDEQTMTAAISGLRSNGSTHSEAGLEAAKELLEQSQRADATSIVIFFTDGEPSSGSGFDATLANTAVTTATAI</sequence>
<dbReference type="Pfam" id="PF13519">
    <property type="entry name" value="VWA_2"/>
    <property type="match status" value="1"/>
</dbReference>
<keyword evidence="4" id="KW-1185">Reference proteome</keyword>